<feature type="region of interest" description="Disordered" evidence="1">
    <location>
        <begin position="94"/>
        <end position="113"/>
    </location>
</feature>
<name>A0A481T799_HHV2</name>
<protein>
    <submittedName>
        <fullName evidence="2">Uncharacterized protein</fullName>
    </submittedName>
</protein>
<reference evidence="2" key="1">
    <citation type="submission" date="2018-08" db="EMBL/GenBank/DDBJ databases">
        <title>HSV2 whole genome sequences from clinical isolates.</title>
        <authorList>
            <person name="Roychoudhury P."/>
            <person name="Greninger A.L."/>
            <person name="Jerome K.R."/>
            <person name="Johnston C."/>
            <person name="Wald A."/>
            <person name="Xie H."/>
        </authorList>
    </citation>
    <scope>NUCLEOTIDE SEQUENCE</scope>
    <source>
        <strain evidence="2">2012-4759</strain>
    </source>
</reference>
<feature type="region of interest" description="Disordered" evidence="1">
    <location>
        <begin position="35"/>
        <end position="60"/>
    </location>
</feature>
<organismHost>
    <name type="scientific">Homo sapiens</name>
    <name type="common">Human</name>
    <dbReference type="NCBI Taxonomy" id="9606"/>
</organismHost>
<accession>A0A481T799</accession>
<sequence>MGSNAGAGGGVYTRPFTERPLVGVGWVGWGGREWPATGSRRTGGGPGLGKVWAQGSSGDSRGLRMAAQSWVCSAGAAGICTACWEGRHRAPPTVRHAPRVIGRGRGRPSKKSENAKRSHFVLIIYILLGQSANASRSHFF</sequence>
<evidence type="ECO:0000256" key="1">
    <source>
        <dbReference type="SAM" id="MobiDB-lite"/>
    </source>
</evidence>
<proteinExistence type="predicted"/>
<dbReference type="EMBL" id="MH790568">
    <property type="protein sequence ID" value="QBH77200.1"/>
    <property type="molecule type" value="Genomic_DNA"/>
</dbReference>
<feature type="compositionally biased region" description="Basic residues" evidence="1">
    <location>
        <begin position="96"/>
        <end position="109"/>
    </location>
</feature>
<evidence type="ECO:0000313" key="2">
    <source>
        <dbReference type="EMBL" id="QBH77200.1"/>
    </source>
</evidence>
<organism evidence="2">
    <name type="scientific">Human herpesvirus 2</name>
    <name type="common">HHV-2</name>
    <name type="synonym">Human herpes simplex virus 2</name>
    <dbReference type="NCBI Taxonomy" id="10310"/>
    <lineage>
        <taxon>Viruses</taxon>
        <taxon>Duplodnaviria</taxon>
        <taxon>Heunggongvirae</taxon>
        <taxon>Peploviricota</taxon>
        <taxon>Herviviricetes</taxon>
        <taxon>Herpesvirales</taxon>
        <taxon>Orthoherpesviridae</taxon>
        <taxon>Alphaherpesvirinae</taxon>
        <taxon>Simplexvirus</taxon>
        <taxon>Simplexvirus humanalpha2</taxon>
    </lineage>
</organism>